<dbReference type="RefSeq" id="WP_147297069.1">
    <property type="nucleotide sequence ID" value="NZ_LT630003.1"/>
</dbReference>
<protein>
    <submittedName>
        <fullName evidence="1">Uncharacterized protein</fullName>
    </submittedName>
</protein>
<evidence type="ECO:0000313" key="2">
    <source>
        <dbReference type="Proteomes" id="UP000198970"/>
    </source>
</evidence>
<sequence>MVTKEIEHSLYGMWQVGNTIGYSLKYNITGGALDYAVIEISKDHLFIHYSEKTFRDPFSD</sequence>
<dbReference type="Proteomes" id="UP000198970">
    <property type="component" value="Chromosome I"/>
</dbReference>
<keyword evidence="2" id="KW-1185">Reference proteome</keyword>
<name>A0ABY1CDB1_9FIRM</name>
<organism evidence="1 2">
    <name type="scientific">Lacrimispora sphenoides JCM 1415</name>
    <dbReference type="NCBI Taxonomy" id="1297793"/>
    <lineage>
        <taxon>Bacteria</taxon>
        <taxon>Bacillati</taxon>
        <taxon>Bacillota</taxon>
        <taxon>Clostridia</taxon>
        <taxon>Lachnospirales</taxon>
        <taxon>Lachnospiraceae</taxon>
        <taxon>Lacrimispora</taxon>
    </lineage>
</organism>
<evidence type="ECO:0000313" key="1">
    <source>
        <dbReference type="EMBL" id="SET95492.1"/>
    </source>
</evidence>
<accession>A0ABY1CDB1</accession>
<reference evidence="1 2" key="1">
    <citation type="submission" date="2016-10" db="EMBL/GenBank/DDBJ databases">
        <authorList>
            <person name="Varghese N."/>
            <person name="Submissions S."/>
        </authorList>
    </citation>
    <scope>NUCLEOTIDE SEQUENCE [LARGE SCALE GENOMIC DNA]</scope>
    <source>
        <strain evidence="1 2">ATCC 19403</strain>
    </source>
</reference>
<proteinExistence type="predicted"/>
<dbReference type="EMBL" id="LT630003">
    <property type="protein sequence ID" value="SET95492.1"/>
    <property type="molecule type" value="Genomic_DNA"/>
</dbReference>
<gene>
    <name evidence="1" type="ORF">SAMN02745906_3380</name>
</gene>